<comment type="caution">
    <text evidence="1">The sequence shown here is derived from an EMBL/GenBank/DDBJ whole genome shotgun (WGS) entry which is preliminary data.</text>
</comment>
<reference evidence="1 2" key="1">
    <citation type="journal article" date="2014" name="PLoS ONE">
        <title>Rumen cellulosomics: divergent fiber-degrading strategies revealed by comparative genome-wide analysis of six ruminococcal strains.</title>
        <authorList>
            <person name="Dassa B."/>
            <person name="Borovok I."/>
            <person name="Ruimy-Israeli V."/>
            <person name="Lamed R."/>
            <person name="Flint H.J."/>
            <person name="Duncan S.H."/>
            <person name="Henrissat B."/>
            <person name="Coutinho P."/>
            <person name="Morrison M."/>
            <person name="Mosoni P."/>
            <person name="Yeoman C.J."/>
            <person name="White B.A."/>
            <person name="Bayer E.A."/>
        </authorList>
    </citation>
    <scope>NUCLEOTIDE SEQUENCE [LARGE SCALE GENOMIC DNA]</scope>
    <source>
        <strain evidence="1 2">007c</strain>
    </source>
</reference>
<name>W7UKC8_RUMFL</name>
<evidence type="ECO:0000313" key="2">
    <source>
        <dbReference type="Proteomes" id="UP000019365"/>
    </source>
</evidence>
<dbReference type="EMBL" id="ATAX01000016">
    <property type="protein sequence ID" value="EWM54233.1"/>
    <property type="molecule type" value="Genomic_DNA"/>
</dbReference>
<proteinExistence type="predicted"/>
<accession>W7UKC8</accession>
<dbReference type="Proteomes" id="UP000019365">
    <property type="component" value="Unassembled WGS sequence"/>
</dbReference>
<protein>
    <submittedName>
        <fullName evidence="1">Uncharacterized protein</fullName>
    </submittedName>
</protein>
<organism evidence="1 2">
    <name type="scientific">Ruminococcus flavefaciens 007c</name>
    <dbReference type="NCBI Taxonomy" id="1341157"/>
    <lineage>
        <taxon>Bacteria</taxon>
        <taxon>Bacillati</taxon>
        <taxon>Bacillota</taxon>
        <taxon>Clostridia</taxon>
        <taxon>Eubacteriales</taxon>
        <taxon>Oscillospiraceae</taxon>
        <taxon>Ruminococcus</taxon>
    </lineage>
</organism>
<keyword evidence="2" id="KW-1185">Reference proteome</keyword>
<dbReference type="PATRIC" id="fig|1341157.4.peg.895"/>
<dbReference type="AlphaFoldDB" id="W7UKC8"/>
<gene>
    <name evidence="1" type="ORF">RF007C_11525</name>
</gene>
<evidence type="ECO:0000313" key="1">
    <source>
        <dbReference type="EMBL" id="EWM54233.1"/>
    </source>
</evidence>
<sequence length="40" mass="4613">MASMIFGEVFEIIIHHIFIKSNSKQFIKVCGAFVIYSIYS</sequence>